<proteinExistence type="predicted"/>
<accession>A0ABD2NE16</accession>
<dbReference type="AlphaFoldDB" id="A0ABD2NE16"/>
<organism evidence="1 2">
    <name type="scientific">Cryptolaemus montrouzieri</name>
    <dbReference type="NCBI Taxonomy" id="559131"/>
    <lineage>
        <taxon>Eukaryota</taxon>
        <taxon>Metazoa</taxon>
        <taxon>Ecdysozoa</taxon>
        <taxon>Arthropoda</taxon>
        <taxon>Hexapoda</taxon>
        <taxon>Insecta</taxon>
        <taxon>Pterygota</taxon>
        <taxon>Neoptera</taxon>
        <taxon>Endopterygota</taxon>
        <taxon>Coleoptera</taxon>
        <taxon>Polyphaga</taxon>
        <taxon>Cucujiformia</taxon>
        <taxon>Coccinelloidea</taxon>
        <taxon>Coccinellidae</taxon>
        <taxon>Scymninae</taxon>
        <taxon>Scymnini</taxon>
        <taxon>Cryptolaemus</taxon>
    </lineage>
</organism>
<name>A0ABD2NE16_9CUCU</name>
<evidence type="ECO:0000313" key="2">
    <source>
        <dbReference type="Proteomes" id="UP001516400"/>
    </source>
</evidence>
<reference evidence="1 2" key="1">
    <citation type="journal article" date="2021" name="BMC Biol.">
        <title>Horizontally acquired antibacterial genes associated with adaptive radiation of ladybird beetles.</title>
        <authorList>
            <person name="Li H.S."/>
            <person name="Tang X.F."/>
            <person name="Huang Y.H."/>
            <person name="Xu Z.Y."/>
            <person name="Chen M.L."/>
            <person name="Du X.Y."/>
            <person name="Qiu B.Y."/>
            <person name="Chen P.T."/>
            <person name="Zhang W."/>
            <person name="Slipinski A."/>
            <person name="Escalona H.E."/>
            <person name="Waterhouse R.M."/>
            <person name="Zwick A."/>
            <person name="Pang H."/>
        </authorList>
    </citation>
    <scope>NUCLEOTIDE SEQUENCE [LARGE SCALE GENOMIC DNA]</scope>
    <source>
        <strain evidence="1">SYSU2018</strain>
    </source>
</reference>
<protein>
    <submittedName>
        <fullName evidence="1">Uncharacterized protein</fullName>
    </submittedName>
</protein>
<sequence>MCAVPAPPSRNMVTQNSCLCSRPDTIIMEVDENVPPDRVGLTVALLNDISYNIKDLRSFNSYNEDASAYSEDVISQDLELIGMAMEEDITMTKENNDSEFVNNTDDYTDENIDEDIEEPHYGNRHMILNEEVTMREENIVEECVEHINEETNANIDVNIDEQYFGDHKNHFE</sequence>
<comment type="caution">
    <text evidence="1">The sequence shown here is derived from an EMBL/GenBank/DDBJ whole genome shotgun (WGS) entry which is preliminary data.</text>
</comment>
<dbReference type="Proteomes" id="UP001516400">
    <property type="component" value="Unassembled WGS sequence"/>
</dbReference>
<keyword evidence="2" id="KW-1185">Reference proteome</keyword>
<dbReference type="EMBL" id="JABFTP020000103">
    <property type="protein sequence ID" value="KAL3276996.1"/>
    <property type="molecule type" value="Genomic_DNA"/>
</dbReference>
<evidence type="ECO:0000313" key="1">
    <source>
        <dbReference type="EMBL" id="KAL3276996.1"/>
    </source>
</evidence>
<gene>
    <name evidence="1" type="ORF">HHI36_012358</name>
</gene>